<gene>
    <name evidence="1" type="ORF">I79_002610</name>
</gene>
<dbReference type="AlphaFoldDB" id="G3GXW6"/>
<evidence type="ECO:0000313" key="1">
    <source>
        <dbReference type="EMBL" id="EGV97967.1"/>
    </source>
</evidence>
<dbReference type="InParanoid" id="G3GXW6"/>
<accession>G3GXW6</accession>
<proteinExistence type="predicted"/>
<dbReference type="EMBL" id="JH000062">
    <property type="protein sequence ID" value="EGV97967.1"/>
    <property type="molecule type" value="Genomic_DNA"/>
</dbReference>
<protein>
    <submittedName>
        <fullName evidence="1">Uncharacterized protein</fullName>
    </submittedName>
</protein>
<organism evidence="1 2">
    <name type="scientific">Cricetulus griseus</name>
    <name type="common">Chinese hamster</name>
    <name type="synonym">Cricetulus barabensis griseus</name>
    <dbReference type="NCBI Taxonomy" id="10029"/>
    <lineage>
        <taxon>Eukaryota</taxon>
        <taxon>Metazoa</taxon>
        <taxon>Chordata</taxon>
        <taxon>Craniata</taxon>
        <taxon>Vertebrata</taxon>
        <taxon>Euteleostomi</taxon>
        <taxon>Mammalia</taxon>
        <taxon>Eutheria</taxon>
        <taxon>Euarchontoglires</taxon>
        <taxon>Glires</taxon>
        <taxon>Rodentia</taxon>
        <taxon>Myomorpha</taxon>
        <taxon>Muroidea</taxon>
        <taxon>Cricetidae</taxon>
        <taxon>Cricetinae</taxon>
        <taxon>Cricetulus</taxon>
    </lineage>
</organism>
<name>G3GXW6_CRIGR</name>
<sequence>MSCRGCCSVDEPLPRMCMDLNITLSTKKKKCFLTSSISFTLQIKKLNQGRELSEDRLKKPCFKPTKYVSEVGLPSSSMLPAMI</sequence>
<dbReference type="Proteomes" id="UP000001075">
    <property type="component" value="Unassembled WGS sequence"/>
</dbReference>
<evidence type="ECO:0000313" key="2">
    <source>
        <dbReference type="Proteomes" id="UP000001075"/>
    </source>
</evidence>
<reference evidence="2" key="1">
    <citation type="journal article" date="2011" name="Nat. Biotechnol.">
        <title>The genomic sequence of the Chinese hamster ovary (CHO)-K1 cell line.</title>
        <authorList>
            <person name="Xu X."/>
            <person name="Nagarajan H."/>
            <person name="Lewis N.E."/>
            <person name="Pan S."/>
            <person name="Cai Z."/>
            <person name="Liu X."/>
            <person name="Chen W."/>
            <person name="Xie M."/>
            <person name="Wang W."/>
            <person name="Hammond S."/>
            <person name="Andersen M.R."/>
            <person name="Neff N."/>
            <person name="Passarelli B."/>
            <person name="Koh W."/>
            <person name="Fan H.C."/>
            <person name="Wang J."/>
            <person name="Gui Y."/>
            <person name="Lee K.H."/>
            <person name="Betenbaugh M.J."/>
            <person name="Quake S.R."/>
            <person name="Famili I."/>
            <person name="Palsson B.O."/>
            <person name="Wang J."/>
        </authorList>
    </citation>
    <scope>NUCLEOTIDE SEQUENCE [LARGE SCALE GENOMIC DNA]</scope>
    <source>
        <strain evidence="2">CHO K1 cell line</strain>
    </source>
</reference>